<reference evidence="2 3" key="1">
    <citation type="submission" date="2017-08" db="EMBL/GenBank/DDBJ databases">
        <title>The complete genome sequence of Nocardiopsis gilva YIM 90087.</title>
        <authorList>
            <person name="Yin M."/>
            <person name="Tang S."/>
        </authorList>
    </citation>
    <scope>NUCLEOTIDE SEQUENCE [LARGE SCALE GENOMIC DNA]</scope>
    <source>
        <strain evidence="2 3">YIM 90087</strain>
    </source>
</reference>
<organism evidence="2 3">
    <name type="scientific">Nocardiopsis gilva YIM 90087</name>
    <dbReference type="NCBI Taxonomy" id="1235441"/>
    <lineage>
        <taxon>Bacteria</taxon>
        <taxon>Bacillati</taxon>
        <taxon>Actinomycetota</taxon>
        <taxon>Actinomycetes</taxon>
        <taxon>Streptosporangiales</taxon>
        <taxon>Nocardiopsidaceae</taxon>
        <taxon>Nocardiopsis</taxon>
    </lineage>
</organism>
<name>A0A223SE14_9ACTN</name>
<dbReference type="EMBL" id="CP022753">
    <property type="protein sequence ID" value="ASU86391.1"/>
    <property type="molecule type" value="Genomic_DNA"/>
</dbReference>
<gene>
    <name evidence="2" type="ORF">CDO52_22840</name>
</gene>
<sequence length="177" mass="19071">MIELGTAHTAELDASVLAAARALLDEVFEGDLTDHDWEHCLGGVHALLWEGTDLIGHASVVQRRLLHHGRALRAGYVEGVGVRADRRRCGHGATMMDTLERVIGGAYELGALSATDAGAAFYAGRGWRRWLGPTSALTPSGIVRTAQEDDGVYVLPLSVPLDLSGELTCDWRDGDLW</sequence>
<evidence type="ECO:0000313" key="2">
    <source>
        <dbReference type="EMBL" id="ASU86391.1"/>
    </source>
</evidence>
<dbReference type="KEGG" id="ngv:CDO52_22840"/>
<dbReference type="OrthoDB" id="70281at2"/>
<dbReference type="InterPro" id="IPR016181">
    <property type="entry name" value="Acyl_CoA_acyltransferase"/>
</dbReference>
<dbReference type="AlphaFoldDB" id="A0A223SE14"/>
<feature type="domain" description="N-acetyltransferase" evidence="1">
    <location>
        <begin position="7"/>
        <end position="162"/>
    </location>
</feature>
<evidence type="ECO:0000313" key="3">
    <source>
        <dbReference type="Proteomes" id="UP000215005"/>
    </source>
</evidence>
<keyword evidence="2" id="KW-0808">Transferase</keyword>
<proteinExistence type="predicted"/>
<dbReference type="PROSITE" id="PS51186">
    <property type="entry name" value="GNAT"/>
    <property type="match status" value="1"/>
</dbReference>
<dbReference type="Gene3D" id="3.40.630.30">
    <property type="match status" value="1"/>
</dbReference>
<dbReference type="Proteomes" id="UP000215005">
    <property type="component" value="Chromosome"/>
</dbReference>
<dbReference type="SUPFAM" id="SSF55729">
    <property type="entry name" value="Acyl-CoA N-acyltransferases (Nat)"/>
    <property type="match status" value="1"/>
</dbReference>
<accession>A0A223SE14</accession>
<dbReference type="GO" id="GO:0016747">
    <property type="term" value="F:acyltransferase activity, transferring groups other than amino-acyl groups"/>
    <property type="evidence" value="ECO:0007669"/>
    <property type="project" value="InterPro"/>
</dbReference>
<keyword evidence="3" id="KW-1185">Reference proteome</keyword>
<dbReference type="Pfam" id="PF13527">
    <property type="entry name" value="Acetyltransf_9"/>
    <property type="match status" value="1"/>
</dbReference>
<protein>
    <submittedName>
        <fullName evidence="2">GNAT family N-acetyltransferase</fullName>
    </submittedName>
</protein>
<dbReference type="InterPro" id="IPR000182">
    <property type="entry name" value="GNAT_dom"/>
</dbReference>
<evidence type="ECO:0000259" key="1">
    <source>
        <dbReference type="PROSITE" id="PS51186"/>
    </source>
</evidence>